<dbReference type="Proteomes" id="UP000272942">
    <property type="component" value="Unassembled WGS sequence"/>
</dbReference>
<proteinExistence type="predicted"/>
<dbReference type="EMBL" id="UZAN01039779">
    <property type="protein sequence ID" value="VDP67132.1"/>
    <property type="molecule type" value="Genomic_DNA"/>
</dbReference>
<evidence type="ECO:0000313" key="5">
    <source>
        <dbReference type="WBParaSite" id="ECPE_0000267901-mRNA-1"/>
    </source>
</evidence>
<keyword evidence="2" id="KW-0472">Membrane</keyword>
<accession>A0A183A6U1</accession>
<keyword evidence="2" id="KW-0812">Transmembrane</keyword>
<feature type="compositionally biased region" description="Polar residues" evidence="1">
    <location>
        <begin position="240"/>
        <end position="260"/>
    </location>
</feature>
<gene>
    <name evidence="3" type="ORF">ECPE_LOCUS2676</name>
</gene>
<evidence type="ECO:0000313" key="3">
    <source>
        <dbReference type="EMBL" id="VDP67132.1"/>
    </source>
</evidence>
<organism evidence="5">
    <name type="scientific">Echinostoma caproni</name>
    <dbReference type="NCBI Taxonomy" id="27848"/>
    <lineage>
        <taxon>Eukaryota</taxon>
        <taxon>Metazoa</taxon>
        <taxon>Spiralia</taxon>
        <taxon>Lophotrochozoa</taxon>
        <taxon>Platyhelminthes</taxon>
        <taxon>Trematoda</taxon>
        <taxon>Digenea</taxon>
        <taxon>Plagiorchiida</taxon>
        <taxon>Echinostomata</taxon>
        <taxon>Echinostomatoidea</taxon>
        <taxon>Echinostomatidae</taxon>
        <taxon>Echinostoma</taxon>
    </lineage>
</organism>
<protein>
    <submittedName>
        <fullName evidence="3 5">Uncharacterized protein</fullName>
    </submittedName>
</protein>
<feature type="region of interest" description="Disordered" evidence="1">
    <location>
        <begin position="229"/>
        <end position="260"/>
    </location>
</feature>
<dbReference type="WBParaSite" id="ECPE_0000267901-mRNA-1">
    <property type="protein sequence ID" value="ECPE_0000267901-mRNA-1"/>
    <property type="gene ID" value="ECPE_0000267901"/>
</dbReference>
<dbReference type="AlphaFoldDB" id="A0A183A6U1"/>
<evidence type="ECO:0000256" key="1">
    <source>
        <dbReference type="SAM" id="MobiDB-lite"/>
    </source>
</evidence>
<reference evidence="3 4" key="2">
    <citation type="submission" date="2018-11" db="EMBL/GenBank/DDBJ databases">
        <authorList>
            <consortium name="Pathogen Informatics"/>
        </authorList>
    </citation>
    <scope>NUCLEOTIDE SEQUENCE [LARGE SCALE GENOMIC DNA]</scope>
    <source>
        <strain evidence="3 4">Egypt</strain>
    </source>
</reference>
<name>A0A183A6U1_9TREM</name>
<keyword evidence="4" id="KW-1185">Reference proteome</keyword>
<reference evidence="5" key="1">
    <citation type="submission" date="2016-06" db="UniProtKB">
        <authorList>
            <consortium name="WormBaseParasite"/>
        </authorList>
    </citation>
    <scope>IDENTIFICATION</scope>
</reference>
<sequence>MISTYSTNWTETPSWFPSVEINTDYRSSLVAMMIFLALILLFMLILLCLPKSAQDTVIRWITRQNPDQSFNYIDVGLYKTRHSMYRKEVYSLAMQTNRRRPVRTKIPSLAPSLSVSERLKQHFDVTSTGLGNSYSASPDRLPDTELVDVLQRGDAQPVRVSVGHKKPELVVTLITSETAPIESGQMISHCSQVDDQFNEHIRSDEESAKSSLDSCLDESGMNELDACTHSFPPMKYSNAKAKSTTRRSSLVSKSAPSIEK</sequence>
<keyword evidence="2" id="KW-1133">Transmembrane helix</keyword>
<evidence type="ECO:0000256" key="2">
    <source>
        <dbReference type="SAM" id="Phobius"/>
    </source>
</evidence>
<dbReference type="OrthoDB" id="6283210at2759"/>
<feature type="transmembrane region" description="Helical" evidence="2">
    <location>
        <begin position="29"/>
        <end position="49"/>
    </location>
</feature>
<evidence type="ECO:0000313" key="4">
    <source>
        <dbReference type="Proteomes" id="UP000272942"/>
    </source>
</evidence>